<dbReference type="Pfam" id="PF01546">
    <property type="entry name" value="Peptidase_M20"/>
    <property type="match status" value="1"/>
</dbReference>
<evidence type="ECO:0000313" key="5">
    <source>
        <dbReference type="Proteomes" id="UP000245468"/>
    </source>
</evidence>
<gene>
    <name evidence="4" type="ORF">HME7025_01082</name>
</gene>
<reference evidence="5" key="1">
    <citation type="submission" date="2018-05" db="EMBL/GenBank/DDBJ databases">
        <title>Pseudarcicella sp. HME7025 Genome sequencing and assembly.</title>
        <authorList>
            <person name="Kim H."/>
            <person name="Kang H."/>
            <person name="Joh K."/>
        </authorList>
    </citation>
    <scope>NUCLEOTIDE SEQUENCE [LARGE SCALE GENOMIC DNA]</scope>
    <source>
        <strain evidence="5">HME7025</strain>
    </source>
</reference>
<organism evidence="4 5">
    <name type="scientific">Aquirufa nivalisilvae</name>
    <dbReference type="NCBI Taxonomy" id="2516557"/>
    <lineage>
        <taxon>Bacteria</taxon>
        <taxon>Pseudomonadati</taxon>
        <taxon>Bacteroidota</taxon>
        <taxon>Cytophagia</taxon>
        <taxon>Cytophagales</taxon>
        <taxon>Flectobacillaceae</taxon>
        <taxon>Aquirufa</taxon>
    </lineage>
</organism>
<dbReference type="GO" id="GO:0005737">
    <property type="term" value="C:cytoplasm"/>
    <property type="evidence" value="ECO:0007669"/>
    <property type="project" value="TreeGrafter"/>
</dbReference>
<keyword evidence="2" id="KW-0732">Signal</keyword>
<dbReference type="InterPro" id="IPR017145">
    <property type="entry name" value="Aminobenzoyl-glu_utiliz_pB"/>
</dbReference>
<feature type="signal peptide" evidence="2">
    <location>
        <begin position="1"/>
        <end position="18"/>
    </location>
</feature>
<dbReference type="Proteomes" id="UP000245468">
    <property type="component" value="Chromosome"/>
</dbReference>
<dbReference type="KEGG" id="psez:HME7025_01082"/>
<dbReference type="SUPFAM" id="SSF53187">
    <property type="entry name" value="Zn-dependent exopeptidases"/>
    <property type="match status" value="1"/>
</dbReference>
<dbReference type="InterPro" id="IPR011650">
    <property type="entry name" value="Peptidase_M20_dimer"/>
</dbReference>
<evidence type="ECO:0000313" key="4">
    <source>
        <dbReference type="EMBL" id="AWL08946.1"/>
    </source>
</evidence>
<dbReference type="Gene3D" id="3.30.70.360">
    <property type="match status" value="1"/>
</dbReference>
<proteinExistence type="predicted"/>
<dbReference type="GO" id="GO:0071713">
    <property type="term" value="F:para-aminobenzoyl-glutamate hydrolase activity"/>
    <property type="evidence" value="ECO:0007669"/>
    <property type="project" value="TreeGrafter"/>
</dbReference>
<dbReference type="AlphaFoldDB" id="A0A2S2DUB7"/>
<dbReference type="NCBIfam" id="TIGR01891">
    <property type="entry name" value="amidohydrolases"/>
    <property type="match status" value="1"/>
</dbReference>
<keyword evidence="1 4" id="KW-0378">Hydrolase</keyword>
<dbReference type="InterPro" id="IPR002933">
    <property type="entry name" value="Peptidase_M20"/>
</dbReference>
<dbReference type="InterPro" id="IPR052030">
    <property type="entry name" value="Peptidase_M20/M20A_hydrolases"/>
</dbReference>
<dbReference type="EMBL" id="CP029346">
    <property type="protein sequence ID" value="AWL08946.1"/>
    <property type="molecule type" value="Genomic_DNA"/>
</dbReference>
<dbReference type="OrthoDB" id="9781032at2"/>
<evidence type="ECO:0000256" key="1">
    <source>
        <dbReference type="ARBA" id="ARBA00022801"/>
    </source>
</evidence>
<name>A0A2S2DUB7_9BACT</name>
<sequence length="475" mass="51750">MKHLLSIILICVSFSILAQEADKKKVIQRIQQRESQYGQIANQIWKYAEVGYKEKQSSALLQETLRKAGFTIEPGVADIPTAFVATFGQGKPVIGIMGEYDALPGMSQDSIPIKRSLGNTAGHACGHHLFGTGSAAAVIAVKEWMQETGQKGTIKFYGCPAEEGGSGKVYMVRAGLFSQADVMLHWHPNNQHVISMSNSLANKAGKFRFYGLASHAAASPERGRSALDAVEAMNYMANMMREHIPSTTRMHYVITNGGKAPNIVPDFAEVYYYVRSPKRDIVMDVWDRLENAAKGAALGTGTKYEAEVIGGVYEMLPNDRLARLMHANLQWVDGYTLTPSELAFAKQIQQTEGMEIVDLASTSQIKGLNDGDNLATGSTDVADVSWTVPTIGLGTAAWVPGTSAHSWQAVAAGGTSIGRKGMMIAAKTLASTAIDLFKHPEWVKEAKAEFEQRRGPNFVYKSLLGNRQPALNYRD</sequence>
<dbReference type="Pfam" id="PF07687">
    <property type="entry name" value="M20_dimer"/>
    <property type="match status" value="1"/>
</dbReference>
<dbReference type="FunFam" id="3.30.70.360:FF:000004">
    <property type="entry name" value="Peptidase M20 domain-containing protein 2"/>
    <property type="match status" value="1"/>
</dbReference>
<protein>
    <submittedName>
        <fullName evidence="4">p-aminobenzoyl-glutamate hydrolase subunit</fullName>
        <ecNumber evidence="4">3.5.1.-</ecNumber>
    </submittedName>
</protein>
<dbReference type="InterPro" id="IPR036264">
    <property type="entry name" value="Bact_exopeptidase_dim_dom"/>
</dbReference>
<dbReference type="SUPFAM" id="SSF55031">
    <property type="entry name" value="Bacterial exopeptidase dimerisation domain"/>
    <property type="match status" value="1"/>
</dbReference>
<evidence type="ECO:0000256" key="2">
    <source>
        <dbReference type="SAM" id="SignalP"/>
    </source>
</evidence>
<dbReference type="Gene3D" id="3.40.630.10">
    <property type="entry name" value="Zn peptidases"/>
    <property type="match status" value="1"/>
</dbReference>
<dbReference type="PANTHER" id="PTHR30575:SF0">
    <property type="entry name" value="XAA-ARG DIPEPTIDASE"/>
    <property type="match status" value="1"/>
</dbReference>
<feature type="chain" id="PRO_5015689070" evidence="2">
    <location>
        <begin position="19"/>
        <end position="475"/>
    </location>
</feature>
<feature type="domain" description="Peptidase M20 dimerisation" evidence="3">
    <location>
        <begin position="204"/>
        <end position="295"/>
    </location>
</feature>
<dbReference type="RefSeq" id="WP_109322662.1">
    <property type="nucleotide sequence ID" value="NZ_CP029346.1"/>
</dbReference>
<dbReference type="PANTHER" id="PTHR30575">
    <property type="entry name" value="PEPTIDASE M20"/>
    <property type="match status" value="1"/>
</dbReference>
<dbReference type="EC" id="3.5.1.-" evidence="4"/>
<dbReference type="InterPro" id="IPR017439">
    <property type="entry name" value="Amidohydrolase"/>
</dbReference>
<dbReference type="GO" id="GO:0016805">
    <property type="term" value="F:dipeptidase activity"/>
    <property type="evidence" value="ECO:0007669"/>
    <property type="project" value="TreeGrafter"/>
</dbReference>
<accession>A0A2S2DUB7</accession>
<keyword evidence="5" id="KW-1185">Reference proteome</keyword>
<dbReference type="PIRSF" id="PIRSF037227">
    <property type="entry name" value="Aminobenzoyl-glu_utiliz_pB"/>
    <property type="match status" value="1"/>
</dbReference>
<evidence type="ECO:0000259" key="3">
    <source>
        <dbReference type="Pfam" id="PF07687"/>
    </source>
</evidence>
<dbReference type="GO" id="GO:0046657">
    <property type="term" value="P:folic acid catabolic process"/>
    <property type="evidence" value="ECO:0007669"/>
    <property type="project" value="TreeGrafter"/>
</dbReference>